<evidence type="ECO:0000313" key="2">
    <source>
        <dbReference type="Proteomes" id="UP001233999"/>
    </source>
</evidence>
<sequence length="65" mass="7509">CKIYPMAKNNRIDKMVYSYKRKTNQAYEFAEANAIPHPFKDAYLKAASAHNATGYNVFSSFHFAR</sequence>
<proteinExistence type="predicted"/>
<keyword evidence="2" id="KW-1185">Reference proteome</keyword>
<dbReference type="EMBL" id="JASPKZ010007706">
    <property type="protein sequence ID" value="KAJ9582932.1"/>
    <property type="molecule type" value="Genomic_DNA"/>
</dbReference>
<reference evidence="1" key="2">
    <citation type="submission" date="2023-05" db="EMBL/GenBank/DDBJ databases">
        <authorList>
            <person name="Fouks B."/>
        </authorList>
    </citation>
    <scope>NUCLEOTIDE SEQUENCE</scope>
    <source>
        <strain evidence="1">Stay&amp;Tobe</strain>
        <tissue evidence="1">Testes</tissue>
    </source>
</reference>
<feature type="non-terminal residue" evidence="1">
    <location>
        <position position="65"/>
    </location>
</feature>
<dbReference type="Proteomes" id="UP001233999">
    <property type="component" value="Unassembled WGS sequence"/>
</dbReference>
<reference evidence="1" key="1">
    <citation type="journal article" date="2023" name="IScience">
        <title>Live-bearing cockroach genome reveals convergent evolutionary mechanisms linked to viviparity in insects and beyond.</title>
        <authorList>
            <person name="Fouks B."/>
            <person name="Harrison M.C."/>
            <person name="Mikhailova A.A."/>
            <person name="Marchal E."/>
            <person name="English S."/>
            <person name="Carruthers M."/>
            <person name="Jennings E.C."/>
            <person name="Chiamaka E.L."/>
            <person name="Frigard R.A."/>
            <person name="Pippel M."/>
            <person name="Attardo G.M."/>
            <person name="Benoit J.B."/>
            <person name="Bornberg-Bauer E."/>
            <person name="Tobe S.S."/>
        </authorList>
    </citation>
    <scope>NUCLEOTIDE SEQUENCE</scope>
    <source>
        <strain evidence="1">Stay&amp;Tobe</strain>
    </source>
</reference>
<organism evidence="1 2">
    <name type="scientific">Diploptera punctata</name>
    <name type="common">Pacific beetle cockroach</name>
    <dbReference type="NCBI Taxonomy" id="6984"/>
    <lineage>
        <taxon>Eukaryota</taxon>
        <taxon>Metazoa</taxon>
        <taxon>Ecdysozoa</taxon>
        <taxon>Arthropoda</taxon>
        <taxon>Hexapoda</taxon>
        <taxon>Insecta</taxon>
        <taxon>Pterygota</taxon>
        <taxon>Neoptera</taxon>
        <taxon>Polyneoptera</taxon>
        <taxon>Dictyoptera</taxon>
        <taxon>Blattodea</taxon>
        <taxon>Blaberoidea</taxon>
        <taxon>Blaberidae</taxon>
        <taxon>Diplopterinae</taxon>
        <taxon>Diploptera</taxon>
    </lineage>
</organism>
<dbReference type="AlphaFoldDB" id="A0AAD7ZMS4"/>
<accession>A0AAD7ZMS4</accession>
<comment type="caution">
    <text evidence="1">The sequence shown here is derived from an EMBL/GenBank/DDBJ whole genome shotgun (WGS) entry which is preliminary data.</text>
</comment>
<name>A0AAD7ZMS4_DIPPU</name>
<protein>
    <submittedName>
        <fullName evidence="1">Uncharacterized protein</fullName>
    </submittedName>
</protein>
<gene>
    <name evidence="1" type="ORF">L9F63_022726</name>
</gene>
<feature type="non-terminal residue" evidence="1">
    <location>
        <position position="1"/>
    </location>
</feature>
<evidence type="ECO:0000313" key="1">
    <source>
        <dbReference type="EMBL" id="KAJ9582932.1"/>
    </source>
</evidence>